<comment type="caution">
    <text evidence="2">The sequence shown here is derived from an EMBL/GenBank/DDBJ whole genome shotgun (WGS) entry which is preliminary data.</text>
</comment>
<name>A0ABW3ZVS0_9BACI</name>
<accession>A0ABW3ZVS0</accession>
<evidence type="ECO:0000256" key="1">
    <source>
        <dbReference type="SAM" id="MobiDB-lite"/>
    </source>
</evidence>
<evidence type="ECO:0000313" key="3">
    <source>
        <dbReference type="Proteomes" id="UP001597178"/>
    </source>
</evidence>
<evidence type="ECO:0008006" key="4">
    <source>
        <dbReference type="Google" id="ProtNLM"/>
    </source>
</evidence>
<proteinExistence type="predicted"/>
<dbReference type="RefSeq" id="WP_382401067.1">
    <property type="nucleotide sequence ID" value="NZ_JBHTNH010000026.1"/>
</dbReference>
<dbReference type="Proteomes" id="UP001597178">
    <property type="component" value="Unassembled WGS sequence"/>
</dbReference>
<gene>
    <name evidence="2" type="ORF">ACFQ4A_12515</name>
</gene>
<keyword evidence="3" id="KW-1185">Reference proteome</keyword>
<reference evidence="3" key="1">
    <citation type="journal article" date="2019" name="Int. J. Syst. Evol. Microbiol.">
        <title>The Global Catalogue of Microorganisms (GCM) 10K type strain sequencing project: providing services to taxonomists for standard genome sequencing and annotation.</title>
        <authorList>
            <consortium name="The Broad Institute Genomics Platform"/>
            <consortium name="The Broad Institute Genome Sequencing Center for Infectious Disease"/>
            <person name="Wu L."/>
            <person name="Ma J."/>
        </authorList>
    </citation>
    <scope>NUCLEOTIDE SEQUENCE [LARGE SCALE GENOMIC DNA]</scope>
    <source>
        <strain evidence="3">CCUG 54822</strain>
    </source>
</reference>
<evidence type="ECO:0000313" key="2">
    <source>
        <dbReference type="EMBL" id="MFD1362481.1"/>
    </source>
</evidence>
<feature type="compositionally biased region" description="Basic and acidic residues" evidence="1">
    <location>
        <begin position="31"/>
        <end position="43"/>
    </location>
</feature>
<dbReference type="EMBL" id="JBHTNH010000026">
    <property type="protein sequence ID" value="MFD1362481.1"/>
    <property type="molecule type" value="Genomic_DNA"/>
</dbReference>
<sequence>MKDNKDYRKHVKNVQTETDNSIILNDVAGSEFEREQDHNERESQLTPVEEVARNNVDGKTWPHTNE</sequence>
<protein>
    <recommendedName>
        <fullName evidence="4">DUF4025 domain-containing protein</fullName>
    </recommendedName>
</protein>
<feature type="region of interest" description="Disordered" evidence="1">
    <location>
        <begin position="31"/>
        <end position="66"/>
    </location>
</feature>
<organism evidence="2 3">
    <name type="scientific">Lentibacillus salinarum</name>
    <dbReference type="NCBI Taxonomy" id="446820"/>
    <lineage>
        <taxon>Bacteria</taxon>
        <taxon>Bacillati</taxon>
        <taxon>Bacillota</taxon>
        <taxon>Bacilli</taxon>
        <taxon>Bacillales</taxon>
        <taxon>Bacillaceae</taxon>
        <taxon>Lentibacillus</taxon>
    </lineage>
</organism>